<gene>
    <name evidence="3" type="ORF">RJ639_045262</name>
</gene>
<dbReference type="PANTHER" id="PTHR33565">
    <property type="entry name" value="DORMANCY-ASSOCIATED PROTEIN 1"/>
    <property type="match status" value="1"/>
</dbReference>
<proteinExistence type="inferred from homology"/>
<name>A0AA89B0V6_9ASTE</name>
<dbReference type="Proteomes" id="UP001188597">
    <property type="component" value="Unassembled WGS sequence"/>
</dbReference>
<feature type="region of interest" description="Disordered" evidence="2">
    <location>
        <begin position="36"/>
        <end position="131"/>
    </location>
</feature>
<evidence type="ECO:0000256" key="1">
    <source>
        <dbReference type="ARBA" id="ARBA00010502"/>
    </source>
</evidence>
<evidence type="ECO:0000313" key="3">
    <source>
        <dbReference type="EMBL" id="KAK3022123.1"/>
    </source>
</evidence>
<keyword evidence="4" id="KW-1185">Reference proteome</keyword>
<dbReference type="AlphaFoldDB" id="A0AA89B0V6"/>
<feature type="compositionally biased region" description="Low complexity" evidence="2">
    <location>
        <begin position="68"/>
        <end position="89"/>
    </location>
</feature>
<comment type="caution">
    <text evidence="3">The sequence shown here is derived from an EMBL/GenBank/DDBJ whole genome shotgun (WGS) entry which is preliminary data.</text>
</comment>
<feature type="region of interest" description="Disordered" evidence="2">
    <location>
        <begin position="1"/>
        <end position="20"/>
    </location>
</feature>
<reference evidence="3" key="1">
    <citation type="submission" date="2022-12" db="EMBL/GenBank/DDBJ databases">
        <title>Draft genome assemblies for two species of Escallonia (Escalloniales).</title>
        <authorList>
            <person name="Chanderbali A."/>
            <person name="Dervinis C."/>
            <person name="Anghel I."/>
            <person name="Soltis D."/>
            <person name="Soltis P."/>
            <person name="Zapata F."/>
        </authorList>
    </citation>
    <scope>NUCLEOTIDE SEQUENCE</scope>
    <source>
        <strain evidence="3">UCBG64.0493</strain>
        <tissue evidence="3">Leaf</tissue>
    </source>
</reference>
<feature type="compositionally biased region" description="Low complexity" evidence="2">
    <location>
        <begin position="36"/>
        <end position="51"/>
    </location>
</feature>
<evidence type="ECO:0000313" key="4">
    <source>
        <dbReference type="Proteomes" id="UP001188597"/>
    </source>
</evidence>
<dbReference type="EMBL" id="JAVXUP010000727">
    <property type="protein sequence ID" value="KAK3022123.1"/>
    <property type="molecule type" value="Genomic_DNA"/>
</dbReference>
<evidence type="ECO:0008006" key="5">
    <source>
        <dbReference type="Google" id="ProtNLM"/>
    </source>
</evidence>
<feature type="compositionally biased region" description="Polar residues" evidence="2">
    <location>
        <begin position="52"/>
        <end position="67"/>
    </location>
</feature>
<sequence>MGFLHKLWDETLAGPPPENGLGKLRKYNSFSAARSSFASVSSPPTTPVSRSITVLRTNSTNARNVNVSAGSGSQPSSPAGSSTPGSPFSLGGPSTSTLEKHTVSRESAPKSANLVPGATEKKEDPTNEENDMLDLAFGLTETLVLTGLSSDCKTRT</sequence>
<dbReference type="InterPro" id="IPR008406">
    <property type="entry name" value="DRM/ARP"/>
</dbReference>
<dbReference type="PANTHER" id="PTHR33565:SF20">
    <property type="entry name" value="DORMANCY-ASSOCIATED PROTEIN HOMOLOG 4"/>
    <property type="match status" value="1"/>
</dbReference>
<comment type="similarity">
    <text evidence="1">Belongs to the DRM1/ARP family.</text>
</comment>
<accession>A0AA89B0V6</accession>
<protein>
    <recommendedName>
        <fullName evidence="5">Dormancy-associated protein homolog 4</fullName>
    </recommendedName>
</protein>
<feature type="compositionally biased region" description="Basic and acidic residues" evidence="2">
    <location>
        <begin position="98"/>
        <end position="108"/>
    </location>
</feature>
<organism evidence="3 4">
    <name type="scientific">Escallonia herrerae</name>
    <dbReference type="NCBI Taxonomy" id="1293975"/>
    <lineage>
        <taxon>Eukaryota</taxon>
        <taxon>Viridiplantae</taxon>
        <taxon>Streptophyta</taxon>
        <taxon>Embryophyta</taxon>
        <taxon>Tracheophyta</taxon>
        <taxon>Spermatophyta</taxon>
        <taxon>Magnoliopsida</taxon>
        <taxon>eudicotyledons</taxon>
        <taxon>Gunneridae</taxon>
        <taxon>Pentapetalae</taxon>
        <taxon>asterids</taxon>
        <taxon>campanulids</taxon>
        <taxon>Escalloniales</taxon>
        <taxon>Escalloniaceae</taxon>
        <taxon>Escallonia</taxon>
    </lineage>
</organism>
<evidence type="ECO:0000256" key="2">
    <source>
        <dbReference type="SAM" id="MobiDB-lite"/>
    </source>
</evidence>